<dbReference type="RefSeq" id="WP_129120783.1">
    <property type="nucleotide sequence ID" value="NZ_PEIB01000001.1"/>
</dbReference>
<name>A0A4Q0YVH9_9GAMM</name>
<sequence>MTAQSIEIITFQLNDSADKKAFLEAAQQTQEKVKHFPGFLHRSLSYNPDNNVWSDVIQWQSAEEAQHASKQFMQLEAAGRMLSHVDTTTLAVSYGSIEMQGRCKTWMNNEGIKQEQAHGEIA</sequence>
<accession>A0A4Q0YVH9</accession>
<dbReference type="AlphaFoldDB" id="A0A4Q0YVH9"/>
<evidence type="ECO:0000313" key="2">
    <source>
        <dbReference type="Proteomes" id="UP000290287"/>
    </source>
</evidence>
<protein>
    <recommendedName>
        <fullName evidence="3">ABM domain-containing protein</fullName>
    </recommendedName>
</protein>
<comment type="caution">
    <text evidence="1">The sequence shown here is derived from an EMBL/GenBank/DDBJ whole genome shotgun (WGS) entry which is preliminary data.</text>
</comment>
<proteinExistence type="predicted"/>
<dbReference type="SUPFAM" id="SSF54909">
    <property type="entry name" value="Dimeric alpha+beta barrel"/>
    <property type="match status" value="1"/>
</dbReference>
<dbReference type="OrthoDB" id="7859710at2"/>
<keyword evidence="2" id="KW-1185">Reference proteome</keyword>
<dbReference type="Proteomes" id="UP000290287">
    <property type="component" value="Unassembled WGS sequence"/>
</dbReference>
<organism evidence="1 2">
    <name type="scientific">Veronia nyctiphanis</name>
    <dbReference type="NCBI Taxonomy" id="1278244"/>
    <lineage>
        <taxon>Bacteria</taxon>
        <taxon>Pseudomonadati</taxon>
        <taxon>Pseudomonadota</taxon>
        <taxon>Gammaproteobacteria</taxon>
        <taxon>Vibrionales</taxon>
        <taxon>Vibrionaceae</taxon>
        <taxon>Veronia</taxon>
    </lineage>
</organism>
<dbReference type="Gene3D" id="3.30.70.100">
    <property type="match status" value="1"/>
</dbReference>
<gene>
    <name evidence="1" type="ORF">CS022_01455</name>
</gene>
<evidence type="ECO:0008006" key="3">
    <source>
        <dbReference type="Google" id="ProtNLM"/>
    </source>
</evidence>
<dbReference type="InterPro" id="IPR011008">
    <property type="entry name" value="Dimeric_a/b-barrel"/>
</dbReference>
<dbReference type="EMBL" id="PEIB01000001">
    <property type="protein sequence ID" value="RXJ74893.1"/>
    <property type="molecule type" value="Genomic_DNA"/>
</dbReference>
<reference evidence="1 2" key="1">
    <citation type="submission" date="2017-10" db="EMBL/GenBank/DDBJ databases">
        <title>Nyctiphanis sp. nov., isolated from the stomach of the euphausiid Nyctiphanes simplex (Hansen, 1911) in the Gulf of California.</title>
        <authorList>
            <person name="Gomez-Gil B."/>
            <person name="Aguilar-Mendez M."/>
            <person name="Lopez-Cortes A."/>
            <person name="Gomez-Gutierrez J."/>
            <person name="Roque A."/>
            <person name="Lang E."/>
            <person name="Gonzalez-Castillo A."/>
        </authorList>
    </citation>
    <scope>NUCLEOTIDE SEQUENCE [LARGE SCALE GENOMIC DNA]</scope>
    <source>
        <strain evidence="1 2">CAIM 600</strain>
    </source>
</reference>
<evidence type="ECO:0000313" key="1">
    <source>
        <dbReference type="EMBL" id="RXJ74893.1"/>
    </source>
</evidence>